<keyword evidence="8" id="KW-1185">Reference proteome</keyword>
<feature type="transmembrane region" description="Helical" evidence="6">
    <location>
        <begin position="356"/>
        <end position="374"/>
    </location>
</feature>
<keyword evidence="3 6" id="KW-0812">Transmembrane</keyword>
<feature type="transmembrane region" description="Helical" evidence="6">
    <location>
        <begin position="293"/>
        <end position="319"/>
    </location>
</feature>
<dbReference type="Pfam" id="PF13440">
    <property type="entry name" value="Polysacc_synt_3"/>
    <property type="match status" value="1"/>
</dbReference>
<feature type="transmembrane region" description="Helical" evidence="6">
    <location>
        <begin position="108"/>
        <end position="127"/>
    </location>
</feature>
<sequence>MLKKISSHPIFKLVVGSGGGQIISVIALPFITRLYSPGQFGEVALISVLLGIVSSLAFFQADRLAVVESEQSYTGLFSFALLSALVIGVIGFGVAISMRYLEVLRYESVSYSLFLFLIPAMAIASGYRLIRILALRNFFYKQVGISSFLNSAFSAVGKLSFSGIGSLGLLAGDALGNLVTLFFLRRNLKLSFGFSFKAAKDFYTKNQAFLRDSQVSTFLNSIGSALPSYIISSRLGVAQLGLFAIAYRIVSLPVVHLGTAKSDFYNSKISEFIRNGQPKELLQFLKKWALRDFLLGISGYLLIAIVSPYAFPIIFGSAWSGGGQVVQILSIWMFGAYLVVPFSHILILTKKIRLKMIYDLFNLITLSAFFFASSGKNPIALYWGLSIVQSLTYVVYFVLILYAVKSFTYQKDSEPA</sequence>
<feature type="transmembrane region" description="Helical" evidence="6">
    <location>
        <begin position="43"/>
        <end position="61"/>
    </location>
</feature>
<evidence type="ECO:0000256" key="3">
    <source>
        <dbReference type="ARBA" id="ARBA00022692"/>
    </source>
</evidence>
<feature type="transmembrane region" description="Helical" evidence="6">
    <location>
        <begin position="73"/>
        <end position="96"/>
    </location>
</feature>
<evidence type="ECO:0000313" key="7">
    <source>
        <dbReference type="EMBL" id="UOF02234.1"/>
    </source>
</evidence>
<protein>
    <submittedName>
        <fullName evidence="7">Oligosaccharide flippase family protein</fullName>
    </submittedName>
</protein>
<feature type="transmembrane region" description="Helical" evidence="6">
    <location>
        <begin position="12"/>
        <end position="31"/>
    </location>
</feature>
<proteinExistence type="predicted"/>
<name>A0ABY4CCR4_9BACT</name>
<keyword evidence="4 6" id="KW-1133">Transmembrane helix</keyword>
<feature type="transmembrane region" description="Helical" evidence="6">
    <location>
        <begin position="380"/>
        <end position="404"/>
    </location>
</feature>
<comment type="subcellular location">
    <subcellularLocation>
        <location evidence="1">Cell membrane</location>
        <topology evidence="1">Multi-pass membrane protein</topology>
    </subcellularLocation>
</comment>
<dbReference type="EMBL" id="CP093442">
    <property type="protein sequence ID" value="UOF02234.1"/>
    <property type="molecule type" value="Genomic_DNA"/>
</dbReference>
<evidence type="ECO:0000256" key="5">
    <source>
        <dbReference type="ARBA" id="ARBA00023136"/>
    </source>
</evidence>
<accession>A0ABY4CCR4</accession>
<dbReference type="RefSeq" id="WP_243539203.1">
    <property type="nucleotide sequence ID" value="NZ_CP093442.1"/>
</dbReference>
<dbReference type="InterPro" id="IPR050833">
    <property type="entry name" value="Poly_Biosynth_Transport"/>
</dbReference>
<dbReference type="PANTHER" id="PTHR30250">
    <property type="entry name" value="PST FAMILY PREDICTED COLANIC ACID TRANSPORTER"/>
    <property type="match status" value="1"/>
</dbReference>
<evidence type="ECO:0000313" key="8">
    <source>
        <dbReference type="Proteomes" id="UP000830116"/>
    </source>
</evidence>
<evidence type="ECO:0000256" key="1">
    <source>
        <dbReference type="ARBA" id="ARBA00004651"/>
    </source>
</evidence>
<keyword evidence="2" id="KW-1003">Cell membrane</keyword>
<feature type="transmembrane region" description="Helical" evidence="6">
    <location>
        <begin position="325"/>
        <end position="349"/>
    </location>
</feature>
<organism evidence="7 8">
    <name type="scientific">Bdellovibrio reynosensis</name>
    <dbReference type="NCBI Taxonomy" id="2835041"/>
    <lineage>
        <taxon>Bacteria</taxon>
        <taxon>Pseudomonadati</taxon>
        <taxon>Bdellovibrionota</taxon>
        <taxon>Bdellovibrionia</taxon>
        <taxon>Bdellovibrionales</taxon>
        <taxon>Pseudobdellovibrionaceae</taxon>
        <taxon>Bdellovibrio</taxon>
    </lineage>
</organism>
<gene>
    <name evidence="7" type="ORF">MNR06_04635</name>
</gene>
<evidence type="ECO:0000256" key="2">
    <source>
        <dbReference type="ARBA" id="ARBA00022475"/>
    </source>
</evidence>
<dbReference type="PANTHER" id="PTHR30250:SF11">
    <property type="entry name" value="O-ANTIGEN TRANSPORTER-RELATED"/>
    <property type="match status" value="1"/>
</dbReference>
<keyword evidence="5 6" id="KW-0472">Membrane</keyword>
<evidence type="ECO:0000256" key="4">
    <source>
        <dbReference type="ARBA" id="ARBA00022989"/>
    </source>
</evidence>
<evidence type="ECO:0000256" key="6">
    <source>
        <dbReference type="SAM" id="Phobius"/>
    </source>
</evidence>
<dbReference type="Proteomes" id="UP000830116">
    <property type="component" value="Chromosome"/>
</dbReference>
<reference evidence="7" key="1">
    <citation type="submission" date="2022-03" db="EMBL/GenBank/DDBJ databases">
        <title>Genome Identification and Characterization of new species Bdellovibrio reynosense LBG001 sp. nov. from a Mexico soil sample.</title>
        <authorList>
            <person name="Camilli A."/>
            <person name="Ajao Y."/>
            <person name="Guo X."/>
        </authorList>
    </citation>
    <scope>NUCLEOTIDE SEQUENCE</scope>
    <source>
        <strain evidence="7">LBG001</strain>
    </source>
</reference>